<dbReference type="SUPFAM" id="SSF56784">
    <property type="entry name" value="HAD-like"/>
    <property type="match status" value="1"/>
</dbReference>
<dbReference type="Pfam" id="PF00122">
    <property type="entry name" value="E1-E2_ATPase"/>
    <property type="match status" value="1"/>
</dbReference>
<dbReference type="InterPro" id="IPR023298">
    <property type="entry name" value="ATPase_P-typ_TM_dom_sf"/>
</dbReference>
<keyword evidence="5 10" id="KW-0547">Nucleotide-binding</keyword>
<keyword evidence="3 10" id="KW-0812">Transmembrane</keyword>
<feature type="transmembrane region" description="Helical" evidence="10">
    <location>
        <begin position="542"/>
        <end position="561"/>
    </location>
</feature>
<comment type="similarity">
    <text evidence="2 10">Belongs to the cation transport ATPase (P-type) (TC 3.A.3) family. Type IB subfamily.</text>
</comment>
<evidence type="ECO:0000256" key="4">
    <source>
        <dbReference type="ARBA" id="ARBA00022723"/>
    </source>
</evidence>
<dbReference type="GO" id="GO:0005524">
    <property type="term" value="F:ATP binding"/>
    <property type="evidence" value="ECO:0007669"/>
    <property type="project" value="UniProtKB-UniRule"/>
</dbReference>
<evidence type="ECO:0000259" key="12">
    <source>
        <dbReference type="PROSITE" id="PS50846"/>
    </source>
</evidence>
<dbReference type="OrthoDB" id="432719at2759"/>
<dbReference type="PANTHER" id="PTHR43520:SF32">
    <property type="entry name" value="COPPER RESISTANCE P-TYPE ATPASE (EUROFUNG)"/>
    <property type="match status" value="1"/>
</dbReference>
<dbReference type="Gene3D" id="2.70.150.10">
    <property type="entry name" value="Calcium-transporting ATPase, cytoplasmic transduction domain A"/>
    <property type="match status" value="1"/>
</dbReference>
<evidence type="ECO:0000256" key="7">
    <source>
        <dbReference type="ARBA" id="ARBA00022967"/>
    </source>
</evidence>
<proteinExistence type="inferred from homology"/>
<dbReference type="InterPro" id="IPR023214">
    <property type="entry name" value="HAD_sf"/>
</dbReference>
<dbReference type="NCBIfam" id="TIGR01494">
    <property type="entry name" value="ATPase_P-type"/>
    <property type="match status" value="2"/>
</dbReference>
<dbReference type="SFLD" id="SFLDF00027">
    <property type="entry name" value="p-type_atpase"/>
    <property type="match status" value="1"/>
</dbReference>
<evidence type="ECO:0000256" key="10">
    <source>
        <dbReference type="RuleBase" id="RU362081"/>
    </source>
</evidence>
<dbReference type="PRINTS" id="PR00119">
    <property type="entry name" value="CATATPASE"/>
</dbReference>
<dbReference type="InterPro" id="IPR017969">
    <property type="entry name" value="Heavy-metal-associated_CS"/>
</dbReference>
<dbReference type="InterPro" id="IPR027256">
    <property type="entry name" value="P-typ_ATPase_IB"/>
</dbReference>
<dbReference type="PROSITE" id="PS01047">
    <property type="entry name" value="HMA_1"/>
    <property type="match status" value="1"/>
</dbReference>
<keyword evidence="6 10" id="KW-0067">ATP-binding</keyword>
<evidence type="ECO:0000256" key="2">
    <source>
        <dbReference type="ARBA" id="ARBA00006024"/>
    </source>
</evidence>
<dbReference type="InterPro" id="IPR044492">
    <property type="entry name" value="P_typ_ATPase_HD_dom"/>
</dbReference>
<dbReference type="NCBIfam" id="TIGR01525">
    <property type="entry name" value="ATPase-IB_hvy"/>
    <property type="match status" value="1"/>
</dbReference>
<dbReference type="Pfam" id="PF00702">
    <property type="entry name" value="Hydrolase"/>
    <property type="match status" value="1"/>
</dbReference>
<feature type="transmembrane region" description="Helical" evidence="10">
    <location>
        <begin position="407"/>
        <end position="430"/>
    </location>
</feature>
<evidence type="ECO:0000256" key="5">
    <source>
        <dbReference type="ARBA" id="ARBA00022741"/>
    </source>
</evidence>
<evidence type="ECO:0000256" key="8">
    <source>
        <dbReference type="ARBA" id="ARBA00022989"/>
    </source>
</evidence>
<accession>A0A9P4K6T4</accession>
<evidence type="ECO:0000256" key="1">
    <source>
        <dbReference type="ARBA" id="ARBA00004141"/>
    </source>
</evidence>
<dbReference type="InterPro" id="IPR008250">
    <property type="entry name" value="ATPase_P-typ_transduc_dom_A_sf"/>
</dbReference>
<evidence type="ECO:0000256" key="6">
    <source>
        <dbReference type="ARBA" id="ARBA00022840"/>
    </source>
</evidence>
<dbReference type="SUPFAM" id="SSF55008">
    <property type="entry name" value="HMA, heavy metal-associated domain"/>
    <property type="match status" value="3"/>
</dbReference>
<dbReference type="AlphaFoldDB" id="A0A9P4K6T4"/>
<dbReference type="SUPFAM" id="SSF81665">
    <property type="entry name" value="Calcium ATPase, transmembrane domain M"/>
    <property type="match status" value="1"/>
</dbReference>
<keyword evidence="9 10" id="KW-0472">Membrane</keyword>
<dbReference type="Proteomes" id="UP000800093">
    <property type="component" value="Unassembled WGS sequence"/>
</dbReference>
<dbReference type="SUPFAM" id="SSF81653">
    <property type="entry name" value="Calcium ATPase, transduction domain A"/>
    <property type="match status" value="1"/>
</dbReference>
<dbReference type="InterPro" id="IPR018303">
    <property type="entry name" value="ATPase_P-typ_P_site"/>
</dbReference>
<keyword evidence="14" id="KW-1185">Reference proteome</keyword>
<dbReference type="Gene3D" id="3.40.50.1000">
    <property type="entry name" value="HAD superfamily/HAD-like"/>
    <property type="match status" value="1"/>
</dbReference>
<feature type="transmembrane region" description="Helical" evidence="10">
    <location>
        <begin position="703"/>
        <end position="722"/>
    </location>
</feature>
<dbReference type="PANTHER" id="PTHR43520">
    <property type="entry name" value="ATP7, ISOFORM B"/>
    <property type="match status" value="1"/>
</dbReference>
<dbReference type="CDD" id="cd02094">
    <property type="entry name" value="P-type_ATPase_Cu-like"/>
    <property type="match status" value="1"/>
</dbReference>
<feature type="transmembrane region" description="Helical" evidence="10">
    <location>
        <begin position="1116"/>
        <end position="1135"/>
    </location>
</feature>
<dbReference type="GO" id="GO:0055070">
    <property type="term" value="P:copper ion homeostasis"/>
    <property type="evidence" value="ECO:0007669"/>
    <property type="project" value="TreeGrafter"/>
</dbReference>
<dbReference type="FunFam" id="3.30.70.100:FF:000001">
    <property type="entry name" value="ATPase copper transporting beta"/>
    <property type="match status" value="1"/>
</dbReference>
<feature type="transmembrane region" description="Helical" evidence="10">
    <location>
        <begin position="503"/>
        <end position="522"/>
    </location>
</feature>
<feature type="region of interest" description="Disordered" evidence="11">
    <location>
        <begin position="115"/>
        <end position="143"/>
    </location>
</feature>
<dbReference type="EMBL" id="ML986680">
    <property type="protein sequence ID" value="KAF2260509.1"/>
    <property type="molecule type" value="Genomic_DNA"/>
</dbReference>
<dbReference type="InterPro" id="IPR036412">
    <property type="entry name" value="HAD-like_sf"/>
</dbReference>
<organism evidence="13 14">
    <name type="scientific">Lojkania enalia</name>
    <dbReference type="NCBI Taxonomy" id="147567"/>
    <lineage>
        <taxon>Eukaryota</taxon>
        <taxon>Fungi</taxon>
        <taxon>Dikarya</taxon>
        <taxon>Ascomycota</taxon>
        <taxon>Pezizomycotina</taxon>
        <taxon>Dothideomycetes</taxon>
        <taxon>Pleosporomycetidae</taxon>
        <taxon>Pleosporales</taxon>
        <taxon>Pleosporales incertae sedis</taxon>
        <taxon>Lojkania</taxon>
    </lineage>
</organism>
<feature type="domain" description="HMA" evidence="12">
    <location>
        <begin position="150"/>
        <end position="215"/>
    </location>
</feature>
<dbReference type="InterPro" id="IPR036163">
    <property type="entry name" value="HMA_dom_sf"/>
</dbReference>
<protein>
    <submittedName>
        <fullName evidence="13">Heavy metal translocatin</fullName>
    </submittedName>
</protein>
<evidence type="ECO:0000256" key="9">
    <source>
        <dbReference type="ARBA" id="ARBA00023136"/>
    </source>
</evidence>
<dbReference type="InterPro" id="IPR006121">
    <property type="entry name" value="HMA_dom"/>
</dbReference>
<dbReference type="Gene3D" id="3.30.70.100">
    <property type="match status" value="2"/>
</dbReference>
<dbReference type="GO" id="GO:0016887">
    <property type="term" value="F:ATP hydrolysis activity"/>
    <property type="evidence" value="ECO:0007669"/>
    <property type="project" value="InterPro"/>
</dbReference>
<keyword evidence="4 10" id="KW-0479">Metal-binding</keyword>
<reference evidence="14" key="1">
    <citation type="journal article" date="2020" name="Stud. Mycol.">
        <title>101 Dothideomycetes genomes: A test case for predicting lifestyles and emergence of pathogens.</title>
        <authorList>
            <person name="Haridas S."/>
            <person name="Albert R."/>
            <person name="Binder M."/>
            <person name="Bloem J."/>
            <person name="LaButti K."/>
            <person name="Salamov A."/>
            <person name="Andreopoulos B."/>
            <person name="Baker S."/>
            <person name="Barry K."/>
            <person name="Bills G."/>
            <person name="Bluhm B."/>
            <person name="Cannon C."/>
            <person name="Castanera R."/>
            <person name="Culley D."/>
            <person name="Daum C."/>
            <person name="Ezra D."/>
            <person name="Gonzalez J."/>
            <person name="Henrissat B."/>
            <person name="Kuo A."/>
            <person name="Liang C."/>
            <person name="Lipzen A."/>
            <person name="Lutzoni F."/>
            <person name="Magnuson J."/>
            <person name="Mondo S."/>
            <person name="Nolan M."/>
            <person name="Ohm R."/>
            <person name="Pangilinan J."/>
            <person name="Park H.-J."/>
            <person name="Ramirez L."/>
            <person name="Alfaro M."/>
            <person name="Sun H."/>
            <person name="Tritt A."/>
            <person name="Yoshinaga Y."/>
            <person name="Zwiers L.-H."/>
            <person name="Turgeon B."/>
            <person name="Goodwin S."/>
            <person name="Spatafora J."/>
            <person name="Crous P."/>
            <person name="Grigoriev I."/>
        </authorList>
    </citation>
    <scope>NUCLEOTIDE SEQUENCE [LARGE SCALE GENOMIC DNA]</scope>
    <source>
        <strain evidence="14">CBS 304.66</strain>
    </source>
</reference>
<dbReference type="Pfam" id="PF00403">
    <property type="entry name" value="HMA"/>
    <property type="match status" value="1"/>
</dbReference>
<dbReference type="InterPro" id="IPR059000">
    <property type="entry name" value="ATPase_P-type_domA"/>
</dbReference>
<gene>
    <name evidence="13" type="ORF">CC78DRAFT_25689</name>
</gene>
<feature type="transmembrane region" description="Helical" evidence="10">
    <location>
        <begin position="1084"/>
        <end position="1104"/>
    </location>
</feature>
<feature type="transmembrane region" description="Helical" evidence="10">
    <location>
        <begin position="742"/>
        <end position="770"/>
    </location>
</feature>
<dbReference type="InterPro" id="IPR023299">
    <property type="entry name" value="ATPase_P-typ_cyto_dom_N"/>
</dbReference>
<dbReference type="Gene3D" id="3.40.1110.10">
    <property type="entry name" value="Calcium-transporting ATPase, cytoplasmic domain N"/>
    <property type="match status" value="1"/>
</dbReference>
<dbReference type="PROSITE" id="PS50846">
    <property type="entry name" value="HMA_2"/>
    <property type="match status" value="1"/>
</dbReference>
<comment type="caution">
    <text evidence="13">The sequence shown here is derived from an EMBL/GenBank/DDBJ whole genome shotgun (WGS) entry which is preliminary data.</text>
</comment>
<dbReference type="InterPro" id="IPR001757">
    <property type="entry name" value="P_typ_ATPase"/>
</dbReference>
<sequence>MTSQPRIITTLTLSNFHCPSCQPPIQRALSRLRPPPHNITTSLRDRSVTTEHDAALSASEIRASLIRSGFLLDEGEPHASGASHPNLFRQWNVRRRARLHLNQCNVCQEVKRAGKRDDAEERFEKSKEKAGTQVREKQEEKGEPKKGAARRVYFSIGGMTCASCVGAVTEKIEEVAGVIEVAVDLIGKSAMVVVPDEKLNEEIVKKVEDAGFEAEVVSTELVDMKSGMLWVADFDIRGMAGPKGAEKVTEAVKSVTGVADINVDIRSMSANVKLESKHNANAVINAIDATGMTAIMTSMREVRLDTTKSTPRTMRLRVDGMVDGDPLRIVEALQDLNKTIVFEKELSLNDPIIQLTYVPDVPKFTIREIINSIRSMNSRLQASIVHPPTIEEKARGMQLQEEFRLRIRIIFIFVTAIPTFLIGVVFTSLVKKNSSIRRHFEAQMWVGRTTRAQWALFILSTPVMFFGADIFHRRSLHELWSLWKKGSTTPVWRRLTRFGSMNLLVGLGVTIAYVASLALLVIDATMPPLDGHSPAMEEGGMSNYFDTVVFLTLFIMAGRYIEAYSKRRTSDSINLLKKLRPVQALLIVDKQGSENVESISVEMLEIGDTVRVLPGASPPSDGIIVSDEDATFSEASLTGESRPVTKTKGDEVFAGTINLAKPITVEVTVRTGETMLDQIVQVVRQGSSKKAPLERIADRITSYFVPVITLVAIITWITWLSLGLSGHLPESYRNNSIGGWPLWSLEFAIAVFVIACPCGIALAAPTALFVGSGVAAKHGILARGGGEAFQEASQVDIIVFDKTGTLTEGGQPTVRDFDTNPEFPTDIVFGAALALESNSSHPLATAIRKFCADQGAVQASVSAVEEVAGRGLGGIVSVGGEGARYNAVIGNERWLHTHDVTLPDTKVQLLNSWKAKGHSVVLMALSKADKPYTLVAMFSTVDPLRKEAPSVVRKIQERGITAWMISGDNEMTAMAVADQVGIARERVVAGAMPKEKADKIKWIQQEGGEKMASGWRRKGRSIVAMIGDGINDAPALTVADIGVAIGSGSDIAVSSAKFVLLTENLQCLLTLADLSRTIINRVKFNFFWAIVYNTVALPIAAGAIYPSHHYRLSPVWASLAMALSSISVVCSSLLLRLYKAPRISFPDGEENAQQHTEP</sequence>
<evidence type="ECO:0000313" key="13">
    <source>
        <dbReference type="EMBL" id="KAF2260509.1"/>
    </source>
</evidence>
<dbReference type="SFLD" id="SFLDS00003">
    <property type="entry name" value="Haloacid_Dehalogenase"/>
    <property type="match status" value="1"/>
</dbReference>
<evidence type="ECO:0000313" key="14">
    <source>
        <dbReference type="Proteomes" id="UP000800093"/>
    </source>
</evidence>
<keyword evidence="8 10" id="KW-1133">Transmembrane helix</keyword>
<evidence type="ECO:0000256" key="3">
    <source>
        <dbReference type="ARBA" id="ARBA00022692"/>
    </source>
</evidence>
<name>A0A9P4K6T4_9PLEO</name>
<dbReference type="GO" id="GO:0016020">
    <property type="term" value="C:membrane"/>
    <property type="evidence" value="ECO:0007669"/>
    <property type="project" value="UniProtKB-SubCell"/>
</dbReference>
<dbReference type="GO" id="GO:0043682">
    <property type="term" value="F:P-type divalent copper transporter activity"/>
    <property type="evidence" value="ECO:0007669"/>
    <property type="project" value="TreeGrafter"/>
</dbReference>
<dbReference type="CDD" id="cd00371">
    <property type="entry name" value="HMA"/>
    <property type="match status" value="1"/>
</dbReference>
<dbReference type="PROSITE" id="PS00154">
    <property type="entry name" value="ATPASE_E1_E2"/>
    <property type="match status" value="1"/>
</dbReference>
<dbReference type="GO" id="GO:0005507">
    <property type="term" value="F:copper ion binding"/>
    <property type="evidence" value="ECO:0007669"/>
    <property type="project" value="TreeGrafter"/>
</dbReference>
<keyword evidence="7" id="KW-1278">Translocase</keyword>
<evidence type="ECO:0000256" key="11">
    <source>
        <dbReference type="SAM" id="MobiDB-lite"/>
    </source>
</evidence>
<comment type="subcellular location">
    <subcellularLocation>
        <location evidence="1">Membrane</location>
        <topology evidence="1">Multi-pass membrane protein</topology>
    </subcellularLocation>
</comment>
<dbReference type="SFLD" id="SFLDG00002">
    <property type="entry name" value="C1.7:_P-type_atpase_like"/>
    <property type="match status" value="1"/>
</dbReference>